<evidence type="ECO:0000259" key="5">
    <source>
        <dbReference type="Pfam" id="PF01926"/>
    </source>
</evidence>
<keyword evidence="7" id="KW-1185">Reference proteome</keyword>
<reference evidence="6 7" key="1">
    <citation type="submission" date="2019-10" db="EMBL/GenBank/DDBJ databases">
        <authorList>
            <person name="Palmer J.M."/>
        </authorList>
    </citation>
    <scope>NUCLEOTIDE SEQUENCE [LARGE SCALE GENOMIC DNA]</scope>
    <source>
        <strain evidence="6 7">TWF730</strain>
    </source>
</reference>
<accession>A0AAV9UN66</accession>
<feature type="repeat" description="ANK" evidence="3">
    <location>
        <begin position="372"/>
        <end position="404"/>
    </location>
</feature>
<dbReference type="GO" id="GO:0005525">
    <property type="term" value="F:GTP binding"/>
    <property type="evidence" value="ECO:0007669"/>
    <property type="project" value="InterPro"/>
</dbReference>
<dbReference type="InterPro" id="IPR006073">
    <property type="entry name" value="GTP-bd"/>
</dbReference>
<evidence type="ECO:0000313" key="6">
    <source>
        <dbReference type="EMBL" id="KAK6345784.1"/>
    </source>
</evidence>
<keyword evidence="1" id="KW-0677">Repeat</keyword>
<dbReference type="Gene3D" id="1.25.40.20">
    <property type="entry name" value="Ankyrin repeat-containing domain"/>
    <property type="match status" value="1"/>
</dbReference>
<dbReference type="CDD" id="cd00882">
    <property type="entry name" value="Ras_like_GTPase"/>
    <property type="match status" value="1"/>
</dbReference>
<dbReference type="Pfam" id="PF12796">
    <property type="entry name" value="Ank_2"/>
    <property type="match status" value="1"/>
</dbReference>
<comment type="caution">
    <text evidence="6">The sequence shown here is derived from an EMBL/GenBank/DDBJ whole genome shotgun (WGS) entry which is preliminary data.</text>
</comment>
<dbReference type="Gene3D" id="3.40.50.300">
    <property type="entry name" value="P-loop containing nucleotide triphosphate hydrolases"/>
    <property type="match status" value="1"/>
</dbReference>
<evidence type="ECO:0000256" key="1">
    <source>
        <dbReference type="ARBA" id="ARBA00022737"/>
    </source>
</evidence>
<name>A0AAV9UN66_9PEZI</name>
<feature type="compositionally biased region" description="Pro residues" evidence="4">
    <location>
        <begin position="308"/>
        <end position="325"/>
    </location>
</feature>
<dbReference type="PANTHER" id="PTHR24171">
    <property type="entry name" value="ANKYRIN REPEAT DOMAIN-CONTAINING PROTEIN 39-RELATED"/>
    <property type="match status" value="1"/>
</dbReference>
<dbReference type="Proteomes" id="UP001373714">
    <property type="component" value="Unassembled WGS sequence"/>
</dbReference>
<feature type="region of interest" description="Disordered" evidence="4">
    <location>
        <begin position="299"/>
        <end position="328"/>
    </location>
</feature>
<feature type="repeat" description="ANK" evidence="3">
    <location>
        <begin position="339"/>
        <end position="371"/>
    </location>
</feature>
<dbReference type="AlphaFoldDB" id="A0AAV9UN66"/>
<dbReference type="Pfam" id="PF01926">
    <property type="entry name" value="MMR_HSR1"/>
    <property type="match status" value="1"/>
</dbReference>
<dbReference type="SUPFAM" id="SSF52540">
    <property type="entry name" value="P-loop containing nucleoside triphosphate hydrolases"/>
    <property type="match status" value="1"/>
</dbReference>
<organism evidence="6 7">
    <name type="scientific">Orbilia blumenaviensis</name>
    <dbReference type="NCBI Taxonomy" id="1796055"/>
    <lineage>
        <taxon>Eukaryota</taxon>
        <taxon>Fungi</taxon>
        <taxon>Dikarya</taxon>
        <taxon>Ascomycota</taxon>
        <taxon>Pezizomycotina</taxon>
        <taxon>Orbiliomycetes</taxon>
        <taxon>Orbiliales</taxon>
        <taxon>Orbiliaceae</taxon>
        <taxon>Orbilia</taxon>
    </lineage>
</organism>
<dbReference type="InterPro" id="IPR027417">
    <property type="entry name" value="P-loop_NTPase"/>
</dbReference>
<dbReference type="EMBL" id="JAVHNS010000008">
    <property type="protein sequence ID" value="KAK6345784.1"/>
    <property type="molecule type" value="Genomic_DNA"/>
</dbReference>
<dbReference type="SUPFAM" id="SSF48403">
    <property type="entry name" value="Ankyrin repeat"/>
    <property type="match status" value="1"/>
</dbReference>
<dbReference type="InterPro" id="IPR002110">
    <property type="entry name" value="Ankyrin_rpt"/>
</dbReference>
<evidence type="ECO:0000256" key="3">
    <source>
        <dbReference type="PROSITE-ProRule" id="PRU00023"/>
    </source>
</evidence>
<evidence type="ECO:0000313" key="7">
    <source>
        <dbReference type="Proteomes" id="UP001373714"/>
    </source>
</evidence>
<feature type="domain" description="G" evidence="5">
    <location>
        <begin position="20"/>
        <end position="81"/>
    </location>
</feature>
<evidence type="ECO:0000256" key="2">
    <source>
        <dbReference type="ARBA" id="ARBA00023043"/>
    </source>
</evidence>
<sequence>MSIICNIKMAPPIPPDPIIILLIGITGIGKSTFIKQVTGLDVPIGDDLESLTASVTTYKTRISGKEVWFMDTPGFNDTNQAQRSDTEVLGAVSTELVKQHREGLLVNGVVYLHKITEDRMYGTHVSNLLMLRRLVGEPSLRNVVLATTKWDAVTQEEGEKRERQLKQRYWARLIEHGAKVARIRKEIPQSYLGVVDSLMENMGITLQIQKELGDDGLTLEQSSAGKVVLDEVNKATAAFKRQMERLSEELKITTEQGQQNMKSLQDLMTREKNDLEAKLQQAARDREILQKGIQELQRELASHNAHTPAPPSPPPSSSFPPPPPQQLQQSENYNVLDSKGEFPLYRAAAGGHYSTVKRMLEGGANPSMRTKYQWTALHWAVGNGHTDVVQLLLAYGAEVNAVSDTRRRPLSMAGTERMRHLLRQRGAS</sequence>
<proteinExistence type="predicted"/>
<evidence type="ECO:0000256" key="4">
    <source>
        <dbReference type="SAM" id="MobiDB-lite"/>
    </source>
</evidence>
<dbReference type="PROSITE" id="PS50088">
    <property type="entry name" value="ANK_REPEAT"/>
    <property type="match status" value="2"/>
</dbReference>
<gene>
    <name evidence="6" type="primary">WDR90</name>
    <name evidence="6" type="ORF">TWF730_010127</name>
</gene>
<protein>
    <submittedName>
        <fullName evidence="6">TAF5-like RNA polymerase II</fullName>
    </submittedName>
</protein>
<dbReference type="PANTHER" id="PTHR24171:SF9">
    <property type="entry name" value="ANKYRIN REPEAT DOMAIN-CONTAINING PROTEIN 39"/>
    <property type="match status" value="1"/>
</dbReference>
<keyword evidence="2 3" id="KW-0040">ANK repeat</keyword>
<dbReference type="InterPro" id="IPR036770">
    <property type="entry name" value="Ankyrin_rpt-contain_sf"/>
</dbReference>
<dbReference type="PROSITE" id="PS50297">
    <property type="entry name" value="ANK_REP_REGION"/>
    <property type="match status" value="2"/>
</dbReference>
<dbReference type="SMART" id="SM00248">
    <property type="entry name" value="ANK"/>
    <property type="match status" value="2"/>
</dbReference>